<feature type="domain" description="Secretion system C-terminal sorting" evidence="1">
    <location>
        <begin position="543"/>
        <end position="603"/>
    </location>
</feature>
<comment type="caution">
    <text evidence="2">The sequence shown here is derived from an EMBL/GenBank/DDBJ whole genome shotgun (WGS) entry which is preliminary data.</text>
</comment>
<reference evidence="2" key="1">
    <citation type="submission" date="2022-03" db="EMBL/GenBank/DDBJ databases">
        <title>De novo assembled genomes of Belliella spp. (Cyclobacteriaceae) strains.</title>
        <authorList>
            <person name="Szabo A."/>
            <person name="Korponai K."/>
            <person name="Felfoldi T."/>
        </authorList>
    </citation>
    <scope>NUCLEOTIDE SEQUENCE</scope>
    <source>
        <strain evidence="2">DSM 107340</strain>
    </source>
</reference>
<proteinExistence type="predicted"/>
<sequence length="613" mass="69784">MICKISKVLFFISILISISINDTFGQFQQLVTPKKVEAKSINSARLSDDIKITLPFWDDFSDPEIREDLWINNGVTHSYTTANLPPSLGVAVFDGVGENGSPYNTNPINQGITDELQSRPFDLTELSESEKETVFISFFWQAGGKGELPDINDFLALQFLSQTGVWQTVWEQTGALEAEQFFFTQETLQITEEYHHDSFQFRFQARGRASGPFDTWLIDYVYLNSNRNETNLNFTDRALTGVNTSVFGKYSAVPLIELQASSENYLEATSNEFNNLENRFRAMEFTVEFRDKESQELILKVNNNTPFNPVPLALERRSFSSNPIPGLPLPEDETDLELVTYLSSGDESLFQIVGGDTLRFPEVDFRKNDTVRSTIAIRDYFAYDNGSLDYSAGINQRSGMLAQRFEKTQEAYLKGISINFSNFTQFGRGVNMMVWNDLNEDPVYVLETVIPDKESLPEFSFFEIDKNILLNDEFYVGFMQFTNEFIYVGLDKSSDNGEEIFFNIAGTWQQNELVTGSLMMRAHLSETPPNEEPEITLPEKILIYPNPVSDFLRVEGNSFELIQVLDPYGRAIKIEIQDAEKGKILNFAGTKPGLYLINIMEQGVPKSYRILVK</sequence>
<dbReference type="InterPro" id="IPR026444">
    <property type="entry name" value="Secre_tail"/>
</dbReference>
<accession>A0ABS9UIK7</accession>
<evidence type="ECO:0000259" key="1">
    <source>
        <dbReference type="Pfam" id="PF18962"/>
    </source>
</evidence>
<dbReference type="RefSeq" id="WP_241272967.1">
    <property type="nucleotide sequence ID" value="NZ_JAKZGS010000001.1"/>
</dbReference>
<protein>
    <submittedName>
        <fullName evidence="2">T9SS type A sorting domain-containing protein</fullName>
    </submittedName>
</protein>
<dbReference type="Gene3D" id="2.60.120.260">
    <property type="entry name" value="Galactose-binding domain-like"/>
    <property type="match status" value="1"/>
</dbReference>
<dbReference type="EMBL" id="JAKZGS010000001">
    <property type="protein sequence ID" value="MCH7396446.1"/>
    <property type="molecule type" value="Genomic_DNA"/>
</dbReference>
<dbReference type="Proteomes" id="UP001165488">
    <property type="component" value="Unassembled WGS sequence"/>
</dbReference>
<name>A0ABS9UIK7_9BACT</name>
<organism evidence="2 3">
    <name type="scientific">Belliella calami</name>
    <dbReference type="NCBI Taxonomy" id="2923436"/>
    <lineage>
        <taxon>Bacteria</taxon>
        <taxon>Pseudomonadati</taxon>
        <taxon>Bacteroidota</taxon>
        <taxon>Cytophagia</taxon>
        <taxon>Cytophagales</taxon>
        <taxon>Cyclobacteriaceae</taxon>
        <taxon>Belliella</taxon>
    </lineage>
</organism>
<evidence type="ECO:0000313" key="2">
    <source>
        <dbReference type="EMBL" id="MCH7396446.1"/>
    </source>
</evidence>
<keyword evidence="3" id="KW-1185">Reference proteome</keyword>
<dbReference type="Pfam" id="PF18962">
    <property type="entry name" value="Por_Secre_tail"/>
    <property type="match status" value="1"/>
</dbReference>
<evidence type="ECO:0000313" key="3">
    <source>
        <dbReference type="Proteomes" id="UP001165488"/>
    </source>
</evidence>
<gene>
    <name evidence="2" type="ORF">MM236_00535</name>
</gene>